<dbReference type="Pfam" id="PF21858">
    <property type="entry name" value="DUF6914"/>
    <property type="match status" value="1"/>
</dbReference>
<evidence type="ECO:0000313" key="2">
    <source>
        <dbReference type="Proteomes" id="UP000030151"/>
    </source>
</evidence>
<comment type="caution">
    <text evidence="1">The sequence shown here is derived from an EMBL/GenBank/DDBJ whole genome shotgun (WGS) entry which is preliminary data.</text>
</comment>
<evidence type="ECO:0000313" key="1">
    <source>
        <dbReference type="EMBL" id="EXV03724.1"/>
    </source>
</evidence>
<reference evidence="1 2" key="1">
    <citation type="submission" date="2014-02" db="EMBL/GenBank/DDBJ databases">
        <title>The genome sequence of the entomopathogenic fungus Metarhizium robertsii ARSEF 2575.</title>
        <authorList>
            <person name="Giuliano Garisto Donzelli B."/>
            <person name="Roe B.A."/>
            <person name="Macmil S.L."/>
            <person name="Krasnoff S.B."/>
            <person name="Gibson D.M."/>
        </authorList>
    </citation>
    <scope>NUCLEOTIDE SEQUENCE [LARGE SCALE GENOMIC DNA]</scope>
    <source>
        <strain evidence="1 2">ARSEF 2575</strain>
    </source>
</reference>
<dbReference type="OrthoDB" id="2679825at2759"/>
<name>A0A0A1V0P1_9HYPO</name>
<dbReference type="AlphaFoldDB" id="A0A0A1V0P1"/>
<sequence>MAGLCCLLSPLRANRFPCNKPRLYVGLYVRGSSAKMPGREDSYHWALLSGPKNDVKPGLQHTMYHVKDKLVIEGEPKAASSVWEYSVESDRSSMLLVRIVVGKIRDIHRLENILRSVPVRSDKEGWNSISWIREAFHLISIAPGVLGSHTEDWEEIRQTAMSYVDEKKAKHRFDGLGRFDLSKPATWDMLQGKEIIV</sequence>
<protein>
    <submittedName>
        <fullName evidence="1">Uncharacterized protein</fullName>
    </submittedName>
</protein>
<dbReference type="HOGENOM" id="CLU_095770_2_0_1"/>
<gene>
    <name evidence="1" type="ORF">X797_003523</name>
</gene>
<dbReference type="Proteomes" id="UP000030151">
    <property type="component" value="Unassembled WGS sequence"/>
</dbReference>
<organism evidence="1 2">
    <name type="scientific">Metarhizium robertsii</name>
    <dbReference type="NCBI Taxonomy" id="568076"/>
    <lineage>
        <taxon>Eukaryota</taxon>
        <taxon>Fungi</taxon>
        <taxon>Dikarya</taxon>
        <taxon>Ascomycota</taxon>
        <taxon>Pezizomycotina</taxon>
        <taxon>Sordariomycetes</taxon>
        <taxon>Hypocreomycetidae</taxon>
        <taxon>Hypocreales</taxon>
        <taxon>Clavicipitaceae</taxon>
        <taxon>Metarhizium</taxon>
    </lineage>
</organism>
<dbReference type="eggNOG" id="ENOG502RZJU">
    <property type="taxonomic scope" value="Eukaryota"/>
</dbReference>
<proteinExistence type="predicted"/>
<dbReference type="InterPro" id="IPR054208">
    <property type="entry name" value="DUF6914"/>
</dbReference>
<dbReference type="EMBL" id="JELW01000003">
    <property type="protein sequence ID" value="EXV03724.1"/>
    <property type="molecule type" value="Genomic_DNA"/>
</dbReference>
<accession>A0A0A1V0P1</accession>